<dbReference type="AlphaFoldDB" id="A0A3E0KZB3"/>
<dbReference type="InterPro" id="IPR032568">
    <property type="entry name" value="DUF4926"/>
</dbReference>
<sequence length="96" mass="10890">MIKELDVITLTHDIQEHGLKKGTQGAVVHCYDDQQAYEVEFVNDEGETLALLTLAKADIQLEQELIIGEVLEIINALPPNLLREVRDFAKVLEHRK</sequence>
<organism evidence="1 2">
    <name type="scientific">Microcystis flos-aquae TF09</name>
    <dbReference type="NCBI Taxonomy" id="2060473"/>
    <lineage>
        <taxon>Bacteria</taxon>
        <taxon>Bacillati</taxon>
        <taxon>Cyanobacteriota</taxon>
        <taxon>Cyanophyceae</taxon>
        <taxon>Oscillatoriophycideae</taxon>
        <taxon>Chroococcales</taxon>
        <taxon>Microcystaceae</taxon>
        <taxon>Microcystis</taxon>
    </lineage>
</organism>
<dbReference type="Proteomes" id="UP000256873">
    <property type="component" value="Unassembled WGS sequence"/>
</dbReference>
<evidence type="ECO:0000313" key="1">
    <source>
        <dbReference type="EMBL" id="REJ40465.1"/>
    </source>
</evidence>
<reference evidence="1 2" key="1">
    <citation type="submission" date="2017-10" db="EMBL/GenBank/DDBJ databases">
        <title>A large-scale comparative metagenomic study reveals the eutrophication-driven functional interactions in six Microcystis-epibionts communities.</title>
        <authorList>
            <person name="Li Q."/>
            <person name="Lin F."/>
        </authorList>
    </citation>
    <scope>NUCLEOTIDE SEQUENCE [LARGE SCALE GENOMIC DNA]</scope>
    <source>
        <strain evidence="1">TF09</strain>
    </source>
</reference>
<name>A0A3E0KZB3_9CHRO</name>
<protein>
    <submittedName>
        <fullName evidence="1">DUF4926 domain-containing protein</fullName>
    </submittedName>
</protein>
<comment type="caution">
    <text evidence="1">The sequence shown here is derived from an EMBL/GenBank/DDBJ whole genome shotgun (WGS) entry which is preliminary data.</text>
</comment>
<dbReference type="Pfam" id="PF16277">
    <property type="entry name" value="DUF4926"/>
    <property type="match status" value="1"/>
</dbReference>
<accession>A0A3E0KZB3</accession>
<evidence type="ECO:0000313" key="2">
    <source>
        <dbReference type="Proteomes" id="UP000256873"/>
    </source>
</evidence>
<dbReference type="EMBL" id="QQWC01000005">
    <property type="protein sequence ID" value="REJ40465.1"/>
    <property type="molecule type" value="Genomic_DNA"/>
</dbReference>
<gene>
    <name evidence="1" type="ORF">DWQ54_19445</name>
</gene>
<proteinExistence type="predicted"/>